<reference evidence="2 3" key="1">
    <citation type="submission" date="2020-10" db="EMBL/GenBank/DDBJ databases">
        <title>Identification of Nocardia species via Next-generation sequencing and recognition of intraspecies genetic diversity.</title>
        <authorList>
            <person name="Li P."/>
            <person name="Li P."/>
            <person name="Lu B."/>
        </authorList>
    </citation>
    <scope>NUCLEOTIDE SEQUENCE [LARGE SCALE GENOMIC DNA]</scope>
    <source>
        <strain evidence="2 3">BJ06-0143</strain>
    </source>
</reference>
<accession>A0ABS0DIC9</accession>
<sequence length="568" mass="63597">MSTEALLAMSLADQCRAIWDVTTAAEEADRRARLQPPLMRIWNGDFDLVGTLDSEYSASFTWLDNAVGPGLTEIPLDDPLAKWIWQASARVQRGEKLHVYITVDKDGARWSGRIHDHAVEKREDGTRVLVVRWLHDMSILEYYLAWCNPFLPDFVQFPRVFFLAGPSIWALKTALFLNVMREQSNLWELPDDPMDYGAVGMSNWSVVIKPTTFAQDMLAGTIWSVPNSRFKRWVDMSKDILEDAQLSIQVRRFIVGEDEQPIAGETLRNGTLVVDIVDKSGYWTDTSNGGDPFLGLRRTFAQFAEDFIDDIVTDVVDPPTPDSYKVPGLRLTDKTCPYVIYLEGEETGIESSKFTFTPSTAVQVVAGGHSFPFVNELISATIQTVGDLIAAMVFVPPIGGAIDAIAQVFYWDTLAAWMHARSTGRVARSGWARPFEVLAADGDRAYTLEALLSLRAALHETRSWFSHEINIRDGAPWFVGDNGKGHFFIGDRIGAQVIGDFASTMFVDDHTIYVDRVRELTLAWDRESPPEWMPVIGEAEKNKDRGQRALNAIANIGSLIQQLAVQGR</sequence>
<keyword evidence="3" id="KW-1185">Reference proteome</keyword>
<organism evidence="2 3">
    <name type="scientific">Nocardia higoensis</name>
    <dbReference type="NCBI Taxonomy" id="228599"/>
    <lineage>
        <taxon>Bacteria</taxon>
        <taxon>Bacillati</taxon>
        <taxon>Actinomycetota</taxon>
        <taxon>Actinomycetes</taxon>
        <taxon>Mycobacteriales</taxon>
        <taxon>Nocardiaceae</taxon>
        <taxon>Nocardia</taxon>
    </lineage>
</organism>
<protein>
    <recommendedName>
        <fullName evidence="1">Gp28/Gp37-like domain-containing protein</fullName>
    </recommendedName>
</protein>
<feature type="domain" description="Gp28/Gp37-like" evidence="1">
    <location>
        <begin position="39"/>
        <end position="538"/>
    </location>
</feature>
<comment type="caution">
    <text evidence="2">The sequence shown here is derived from an EMBL/GenBank/DDBJ whole genome shotgun (WGS) entry which is preliminary data.</text>
</comment>
<dbReference type="InterPro" id="IPR029432">
    <property type="entry name" value="Gp28/Gp37-like_dom"/>
</dbReference>
<name>A0ABS0DIC9_9NOCA</name>
<dbReference type="Pfam" id="PF14594">
    <property type="entry name" value="Sipho_Gp37"/>
    <property type="match status" value="1"/>
</dbReference>
<proteinExistence type="predicted"/>
<dbReference type="Proteomes" id="UP000707731">
    <property type="component" value="Unassembled WGS sequence"/>
</dbReference>
<evidence type="ECO:0000313" key="2">
    <source>
        <dbReference type="EMBL" id="MBF6358211.1"/>
    </source>
</evidence>
<evidence type="ECO:0000313" key="3">
    <source>
        <dbReference type="Proteomes" id="UP000707731"/>
    </source>
</evidence>
<dbReference type="RefSeq" id="WP_195005046.1">
    <property type="nucleotide sequence ID" value="NZ_JADLQN010000010.1"/>
</dbReference>
<gene>
    <name evidence="2" type="ORF">IU449_27315</name>
</gene>
<dbReference type="EMBL" id="JADLQN010000010">
    <property type="protein sequence ID" value="MBF6358211.1"/>
    <property type="molecule type" value="Genomic_DNA"/>
</dbReference>
<evidence type="ECO:0000259" key="1">
    <source>
        <dbReference type="Pfam" id="PF14594"/>
    </source>
</evidence>